<accession>X7EBV8</accession>
<protein>
    <submittedName>
        <fullName evidence="1">Uncharacterized protein</fullName>
    </submittedName>
</protein>
<comment type="caution">
    <text evidence="1">The sequence shown here is derived from an EMBL/GenBank/DDBJ whole genome shotgun (WGS) entry which is preliminary data.</text>
</comment>
<gene>
    <name evidence="1" type="ORF">OCH239_10445</name>
</gene>
<keyword evidence="2" id="KW-1185">Reference proteome</keyword>
<proteinExistence type="predicted"/>
<evidence type="ECO:0000313" key="2">
    <source>
        <dbReference type="Proteomes" id="UP000022447"/>
    </source>
</evidence>
<organism evidence="1 2">
    <name type="scientific">Roseivivax halodurans JCM 10272</name>
    <dbReference type="NCBI Taxonomy" id="1449350"/>
    <lineage>
        <taxon>Bacteria</taxon>
        <taxon>Pseudomonadati</taxon>
        <taxon>Pseudomonadota</taxon>
        <taxon>Alphaproteobacteria</taxon>
        <taxon>Rhodobacterales</taxon>
        <taxon>Roseobacteraceae</taxon>
        <taxon>Roseivivax</taxon>
    </lineage>
</organism>
<reference evidence="1 2" key="1">
    <citation type="submission" date="2014-01" db="EMBL/GenBank/DDBJ databases">
        <title>Roseivivax halodurans JCM 10272 Genome Sequencing.</title>
        <authorList>
            <person name="Lai Q."/>
            <person name="Li G."/>
            <person name="Shao Z."/>
        </authorList>
    </citation>
    <scope>NUCLEOTIDE SEQUENCE [LARGE SCALE GENOMIC DNA]</scope>
    <source>
        <strain evidence="1 2">JCM 10272</strain>
    </source>
</reference>
<sequence length="65" mass="7492">MAPDFERIRPTIRKNPNDHVMSWGADLAVLIGPRHEVRQFSTTHILSRPQVTRIVGTWLDLLDES</sequence>
<dbReference type="EMBL" id="JALZ01000027">
    <property type="protein sequence ID" value="ETX13392.1"/>
    <property type="molecule type" value="Genomic_DNA"/>
</dbReference>
<dbReference type="OrthoDB" id="8894819at2"/>
<evidence type="ECO:0000313" key="1">
    <source>
        <dbReference type="EMBL" id="ETX13392.1"/>
    </source>
</evidence>
<dbReference type="AlphaFoldDB" id="X7EBV8"/>
<dbReference type="Proteomes" id="UP000022447">
    <property type="component" value="Unassembled WGS sequence"/>
</dbReference>
<name>X7EBV8_9RHOB</name>